<dbReference type="Proteomes" id="UP000005447">
    <property type="component" value="Unassembled WGS sequence"/>
</dbReference>
<dbReference type="Ensembl" id="ENSCPOT00000008159.3">
    <property type="protein sequence ID" value="ENSCPOP00000007269.3"/>
    <property type="gene ID" value="ENSCPOG00000008084.4"/>
</dbReference>
<dbReference type="OMA" id="VCQKKEY"/>
<dbReference type="PANTHER" id="PTHR14215">
    <property type="entry name" value="PROTEIN OF UNKNOWN FUNCTION DUF729"/>
    <property type="match status" value="1"/>
</dbReference>
<reference evidence="7" key="2">
    <citation type="submission" date="2025-08" db="UniProtKB">
        <authorList>
            <consortium name="Ensembl"/>
        </authorList>
    </citation>
    <scope>IDENTIFICATION</scope>
    <source>
        <strain evidence="7">2N</strain>
    </source>
</reference>
<feature type="coiled-coil region" evidence="5">
    <location>
        <begin position="135"/>
        <end position="162"/>
    </location>
</feature>
<dbReference type="CTD" id="113115"/>
<dbReference type="KEGG" id="cpoc:100721880"/>
<evidence type="ECO:0000256" key="6">
    <source>
        <dbReference type="SAM" id="MobiDB-lite"/>
    </source>
</evidence>
<protein>
    <recommendedName>
        <fullName evidence="4">Mitochondrial fission regulator</fullName>
    </recommendedName>
</protein>
<dbReference type="HOGENOM" id="CLU_059135_0_0_1"/>
<dbReference type="GO" id="GO:0000266">
    <property type="term" value="P:mitochondrial fission"/>
    <property type="evidence" value="ECO:0007669"/>
    <property type="project" value="UniProtKB-UniRule"/>
</dbReference>
<evidence type="ECO:0000256" key="3">
    <source>
        <dbReference type="ARBA" id="ARBA00023128"/>
    </source>
</evidence>
<feature type="region of interest" description="Disordered" evidence="6">
    <location>
        <begin position="287"/>
        <end position="307"/>
    </location>
</feature>
<feature type="compositionally biased region" description="Polar residues" evidence="6">
    <location>
        <begin position="333"/>
        <end position="344"/>
    </location>
</feature>
<proteinExistence type="inferred from homology"/>
<dbReference type="RefSeq" id="XP_013006558.1">
    <property type="nucleotide sequence ID" value="XM_013151104.2"/>
</dbReference>
<dbReference type="AlphaFoldDB" id="H0VBI7"/>
<keyword evidence="3 4" id="KW-0496">Mitochondrion</keyword>
<accession>H0VBI7</accession>
<dbReference type="GeneID" id="100721880"/>
<dbReference type="Bgee" id="ENSCPOG00000008084">
    <property type="expression patterns" value="Expressed in testis and 12 other cell types or tissues"/>
</dbReference>
<evidence type="ECO:0000256" key="4">
    <source>
        <dbReference type="RuleBase" id="RU369053"/>
    </source>
</evidence>
<comment type="similarity">
    <text evidence="2 4">Belongs to the MTFR1 family.</text>
</comment>
<dbReference type="Pfam" id="PF05308">
    <property type="entry name" value="Mito_fiss_reg"/>
    <property type="match status" value="1"/>
</dbReference>
<feature type="region of interest" description="Disordered" evidence="6">
    <location>
        <begin position="331"/>
        <end position="357"/>
    </location>
</feature>
<organism evidence="7 8">
    <name type="scientific">Cavia porcellus</name>
    <name type="common">Guinea pig</name>
    <dbReference type="NCBI Taxonomy" id="10141"/>
    <lineage>
        <taxon>Eukaryota</taxon>
        <taxon>Metazoa</taxon>
        <taxon>Chordata</taxon>
        <taxon>Craniata</taxon>
        <taxon>Vertebrata</taxon>
        <taxon>Euteleostomi</taxon>
        <taxon>Mammalia</taxon>
        <taxon>Eutheria</taxon>
        <taxon>Euarchontoglires</taxon>
        <taxon>Glires</taxon>
        <taxon>Rodentia</taxon>
        <taxon>Hystricomorpha</taxon>
        <taxon>Caviidae</taxon>
        <taxon>Cavia</taxon>
    </lineage>
</organism>
<reference evidence="7" key="3">
    <citation type="submission" date="2025-09" db="UniProtKB">
        <authorList>
            <consortium name="Ensembl"/>
        </authorList>
    </citation>
    <scope>IDENTIFICATION</scope>
    <source>
        <strain evidence="7">2N</strain>
    </source>
</reference>
<dbReference type="OrthoDB" id="2133332at2759"/>
<evidence type="ECO:0000313" key="7">
    <source>
        <dbReference type="Ensembl" id="ENSCPOP00000007269.3"/>
    </source>
</evidence>
<evidence type="ECO:0000256" key="2">
    <source>
        <dbReference type="ARBA" id="ARBA00005807"/>
    </source>
</evidence>
<dbReference type="eggNOG" id="ENOG502QUU8">
    <property type="taxonomic scope" value="Eukaryota"/>
</dbReference>
<gene>
    <name evidence="7" type="primary">MTFR2</name>
</gene>
<dbReference type="FunCoup" id="H0VBI7">
    <property type="interactions" value="1517"/>
</dbReference>
<comment type="function">
    <text evidence="4">Plays a role in mitochondrial aerobic respiration. Regulates mitochondrial organization and fission.</text>
</comment>
<keyword evidence="5" id="KW-0175">Coiled coil</keyword>
<comment type="subcellular location">
    <subcellularLocation>
        <location evidence="1 4">Mitochondrion</location>
    </subcellularLocation>
</comment>
<dbReference type="EMBL" id="AAKN02038409">
    <property type="status" value="NOT_ANNOTATED_CDS"/>
    <property type="molecule type" value="Genomic_DNA"/>
</dbReference>
<dbReference type="PANTHER" id="PTHR14215:SF2">
    <property type="entry name" value="MITOCHONDRIAL FISSION REGULATOR 2"/>
    <property type="match status" value="1"/>
</dbReference>
<evidence type="ECO:0000313" key="8">
    <source>
        <dbReference type="Proteomes" id="UP000005447"/>
    </source>
</evidence>
<dbReference type="InParanoid" id="H0VBI7"/>
<reference evidence="8" key="1">
    <citation type="journal article" date="2011" name="Nature">
        <title>A high-resolution map of human evolutionary constraint using 29 mammals.</title>
        <authorList>
            <person name="Lindblad-Toh K."/>
            <person name="Garber M."/>
            <person name="Zuk O."/>
            <person name="Lin M.F."/>
            <person name="Parker B.J."/>
            <person name="Washietl S."/>
            <person name="Kheradpour P."/>
            <person name="Ernst J."/>
            <person name="Jordan G."/>
            <person name="Mauceli E."/>
            <person name="Ward L.D."/>
            <person name="Lowe C.B."/>
            <person name="Holloway A.K."/>
            <person name="Clamp M."/>
            <person name="Gnerre S."/>
            <person name="Alfoldi J."/>
            <person name="Beal K."/>
            <person name="Chang J."/>
            <person name="Clawson H."/>
            <person name="Cuff J."/>
            <person name="Di Palma F."/>
            <person name="Fitzgerald S."/>
            <person name="Flicek P."/>
            <person name="Guttman M."/>
            <person name="Hubisz M.J."/>
            <person name="Jaffe D.B."/>
            <person name="Jungreis I."/>
            <person name="Kent W.J."/>
            <person name="Kostka D."/>
            <person name="Lara M."/>
            <person name="Martins A.L."/>
            <person name="Massingham T."/>
            <person name="Moltke I."/>
            <person name="Raney B.J."/>
            <person name="Rasmussen M.D."/>
            <person name="Robinson J."/>
            <person name="Stark A."/>
            <person name="Vilella A.J."/>
            <person name="Wen J."/>
            <person name="Xie X."/>
            <person name="Zody M.C."/>
            <person name="Baldwin J."/>
            <person name="Bloom T."/>
            <person name="Chin C.W."/>
            <person name="Heiman D."/>
            <person name="Nicol R."/>
            <person name="Nusbaum C."/>
            <person name="Young S."/>
            <person name="Wilkinson J."/>
            <person name="Worley K.C."/>
            <person name="Kovar C.L."/>
            <person name="Muzny D.M."/>
            <person name="Gibbs R.A."/>
            <person name="Cree A."/>
            <person name="Dihn H.H."/>
            <person name="Fowler G."/>
            <person name="Jhangiani S."/>
            <person name="Joshi V."/>
            <person name="Lee S."/>
            <person name="Lewis L.R."/>
            <person name="Nazareth L.V."/>
            <person name="Okwuonu G."/>
            <person name="Santibanez J."/>
            <person name="Warren W.C."/>
            <person name="Mardis E.R."/>
            <person name="Weinstock G.M."/>
            <person name="Wilson R.K."/>
            <person name="Delehaunty K."/>
            <person name="Dooling D."/>
            <person name="Fronik C."/>
            <person name="Fulton L."/>
            <person name="Fulton B."/>
            <person name="Graves T."/>
            <person name="Minx P."/>
            <person name="Sodergren E."/>
            <person name="Birney E."/>
            <person name="Margulies E.H."/>
            <person name="Herrero J."/>
            <person name="Green E.D."/>
            <person name="Haussler D."/>
            <person name="Siepel A."/>
            <person name="Goldman N."/>
            <person name="Pollard K.S."/>
            <person name="Pedersen J.S."/>
            <person name="Lander E.S."/>
            <person name="Kellis M."/>
        </authorList>
    </citation>
    <scope>NUCLEOTIDE SEQUENCE [LARGE SCALE GENOMIC DNA]</scope>
    <source>
        <strain evidence="8">2N</strain>
    </source>
</reference>
<dbReference type="STRING" id="10141.ENSCPOP00000007269"/>
<evidence type="ECO:0000256" key="1">
    <source>
        <dbReference type="ARBA" id="ARBA00004173"/>
    </source>
</evidence>
<sequence>MSLLLNILREMLVYFGVPIDQILLTWKHKDYGSYRSIVRIIGKMLPIEPCQRPNFELIPPLISAESDNCGSIVPSFADILSVANDEEASCLRFRSHIWKSEEEKIKTCHPLQVAWDPLSSARRQNKPVKNDLPVDEAAVKKIAALENELSLLRSQIAAVLEMQERKNGAKSGSLDLNDVPNGVGRISPSGAAQPLCVETNPSSVPCAPPPPPLPPQFPPFQPSCCPPLQPQSTVCDSDNPATELKNQHPGASKMNSSRHSKGRKNKDVPNMLDVLKDLNKVKLRAVERSPGGRPIHKRKRQSSHWDPVSIISQALKEKFAFQEDDSFDKENISWESSPFSSPETSRFGHHISQAEGQ</sequence>
<dbReference type="VEuPathDB" id="HostDB:ENSCPOG00000008084"/>
<dbReference type="InterPro" id="IPR007972">
    <property type="entry name" value="Mtfr1"/>
</dbReference>
<keyword evidence="8" id="KW-1185">Reference proteome</keyword>
<dbReference type="GO" id="GO:0005739">
    <property type="term" value="C:mitochondrion"/>
    <property type="evidence" value="ECO:0007669"/>
    <property type="project" value="UniProtKB-SubCell"/>
</dbReference>
<name>H0VBI7_CAVPO</name>
<feature type="region of interest" description="Disordered" evidence="6">
    <location>
        <begin position="230"/>
        <end position="270"/>
    </location>
</feature>
<dbReference type="GeneTree" id="ENSGT00950000183215"/>
<dbReference type="GO" id="GO:0009060">
    <property type="term" value="P:aerobic respiration"/>
    <property type="evidence" value="ECO:0007669"/>
    <property type="project" value="UniProtKB-UniRule"/>
</dbReference>
<evidence type="ECO:0000256" key="5">
    <source>
        <dbReference type="SAM" id="Coils"/>
    </source>
</evidence>